<keyword evidence="1" id="KW-1133">Transmembrane helix</keyword>
<evidence type="ECO:0008006" key="4">
    <source>
        <dbReference type="Google" id="ProtNLM"/>
    </source>
</evidence>
<sequence length="128" mass="14188">MVVALALFAVAAVLLVIEGVRSGLDGTSVFLAWLLPFNAVTVAVLWWSSRARWTEADRHGLRLHEPWHGSVDLPWGSIADIRSRGGVLHSTIFVITEGGREYALGCVPPRDLPELQEIWRRHTDPADL</sequence>
<keyword evidence="3" id="KW-1185">Reference proteome</keyword>
<dbReference type="EMBL" id="CP014989">
    <property type="protein sequence ID" value="ANS80020.1"/>
    <property type="molecule type" value="Genomic_DNA"/>
</dbReference>
<gene>
    <name evidence="2" type="ORF">SGUI_2624</name>
</gene>
<dbReference type="KEGG" id="serj:SGUI_2624"/>
<evidence type="ECO:0000313" key="3">
    <source>
        <dbReference type="Proteomes" id="UP000092482"/>
    </source>
</evidence>
<proteinExistence type="predicted"/>
<keyword evidence="1" id="KW-0812">Transmembrane</keyword>
<keyword evidence="1" id="KW-0472">Membrane</keyword>
<accession>A0A1B1NF10</accession>
<protein>
    <recommendedName>
        <fullName evidence="4">PH domain-containing protein</fullName>
    </recommendedName>
</protein>
<feature type="transmembrane region" description="Helical" evidence="1">
    <location>
        <begin position="29"/>
        <end position="48"/>
    </location>
</feature>
<evidence type="ECO:0000256" key="1">
    <source>
        <dbReference type="SAM" id="Phobius"/>
    </source>
</evidence>
<name>A0A1B1NF10_9MICO</name>
<evidence type="ECO:0000313" key="2">
    <source>
        <dbReference type="EMBL" id="ANS80020.1"/>
    </source>
</evidence>
<dbReference type="AlphaFoldDB" id="A0A1B1NF10"/>
<reference evidence="2 3" key="1">
    <citation type="submission" date="2016-03" db="EMBL/GenBank/DDBJ databases">
        <title>Shallow-sea hydrothermal system.</title>
        <authorList>
            <person name="Tang K."/>
        </authorList>
    </citation>
    <scope>NUCLEOTIDE SEQUENCE [LARGE SCALE GENOMIC DNA]</scope>
    <source>
        <strain evidence="2 3">JLT9</strain>
    </source>
</reference>
<dbReference type="Proteomes" id="UP000092482">
    <property type="component" value="Chromosome"/>
</dbReference>
<organism evidence="2 3">
    <name type="scientific">Serinicoccus hydrothermalis</name>
    <dbReference type="NCBI Taxonomy" id="1758689"/>
    <lineage>
        <taxon>Bacteria</taxon>
        <taxon>Bacillati</taxon>
        <taxon>Actinomycetota</taxon>
        <taxon>Actinomycetes</taxon>
        <taxon>Micrococcales</taxon>
        <taxon>Ornithinimicrobiaceae</taxon>
        <taxon>Serinicoccus</taxon>
    </lineage>
</organism>